<dbReference type="PANTHER" id="PTHR47427:SF1">
    <property type="entry name" value="PROTEIN STE12"/>
    <property type="match status" value="1"/>
</dbReference>
<dbReference type="SMART" id="SM00424">
    <property type="entry name" value="STE"/>
    <property type="match status" value="1"/>
</dbReference>
<dbReference type="GO" id="GO:2000220">
    <property type="term" value="P:regulation of pseudohyphal growth"/>
    <property type="evidence" value="ECO:0007669"/>
    <property type="project" value="TreeGrafter"/>
</dbReference>
<evidence type="ECO:0000313" key="7">
    <source>
        <dbReference type="Proteomes" id="UP000019384"/>
    </source>
</evidence>
<dbReference type="OrthoDB" id="1095242at2759"/>
<protein>
    <recommendedName>
        <fullName evidence="8">Transcription factor CPH1</fullName>
    </recommendedName>
</protein>
<evidence type="ECO:0000256" key="4">
    <source>
        <dbReference type="ARBA" id="ARBA00023242"/>
    </source>
</evidence>
<dbReference type="AlphaFoldDB" id="W6MFX0"/>
<dbReference type="RefSeq" id="XP_022456864.1">
    <property type="nucleotide sequence ID" value="XM_022605391.1"/>
</dbReference>
<dbReference type="Pfam" id="PF02200">
    <property type="entry name" value="STE"/>
    <property type="match status" value="1"/>
</dbReference>
<reference evidence="6" key="1">
    <citation type="submission" date="2013-12" db="EMBL/GenBank/DDBJ databases">
        <authorList>
            <person name="Genoscope - CEA"/>
        </authorList>
    </citation>
    <scope>NUCLEOTIDE SEQUENCE</scope>
    <source>
        <strain evidence="6">CBS 1993</strain>
    </source>
</reference>
<evidence type="ECO:0008006" key="8">
    <source>
        <dbReference type="Google" id="ProtNLM"/>
    </source>
</evidence>
<dbReference type="InterPro" id="IPR052127">
    <property type="entry name" value="STE12_transcription_factor"/>
</dbReference>
<dbReference type="HOGENOM" id="CLU_513934_0_0_1"/>
<dbReference type="EMBL" id="HG793125">
    <property type="protein sequence ID" value="CDK24849.1"/>
    <property type="molecule type" value="Genomic_DNA"/>
</dbReference>
<proteinExistence type="inferred from homology"/>
<dbReference type="GeneID" id="34518252"/>
<sequence>MSDLDGSLTLNGSDVSSALHSASSPTDANMPTTEESVRRIEDLKFFLATAPANWQENQIIRRYFLNREEGFVSCVFWNNLYFITGTDIVRCVVFKFEHFGRKIIDRKKFEEGIFSDLRNLKCGRDAVLETPKSDFLQFLQKNQCLRTQKKQKVFFWFSVPHDKLFTDALERDLTKEQKDQVGSTEAVREPALSFAYNLSTGSVPLFDQLSSHLDQKKYKYPAGAQETQDTVSGGETPLELDQAQLSVDLAALKPVNEESYASPLQIGVGSGVKHHRISLSGEVDDDFPLDYFFAEGAGEYSNAYPVEEVQPFGLFGDPYISYGQPHPTMFVDPGYSAGLNRGVYGGDPYLLEQTTPVVPVSMSATPRAKVKLEDPHEMQKNYIPEGLVGGYNAYDDDYEPLVGAKYPEYYYAQPEEYAQPKYYAQPNTGMSPYFVASPQVFSPYVPMAELGTGFPPMRATIPSAGIKPAGYGLQSRSMRVSRPQSALHMPASKISKNFSKKPGKAKLSNPNLQHVDLETVFNGAKARDGT</sequence>
<evidence type="ECO:0000256" key="3">
    <source>
        <dbReference type="ARBA" id="ARBA00023163"/>
    </source>
</evidence>
<comment type="subcellular location">
    <subcellularLocation>
        <location evidence="1">Nucleus</location>
    </subcellularLocation>
</comment>
<dbReference type="GO" id="GO:1990526">
    <property type="term" value="C:Ste12p-Dig1p-Dig2p complex"/>
    <property type="evidence" value="ECO:0007669"/>
    <property type="project" value="TreeGrafter"/>
</dbReference>
<evidence type="ECO:0000256" key="2">
    <source>
        <dbReference type="ARBA" id="ARBA00023015"/>
    </source>
</evidence>
<dbReference type="GO" id="GO:0005634">
    <property type="term" value="C:nucleus"/>
    <property type="evidence" value="ECO:0007669"/>
    <property type="project" value="UniProtKB-SubCell"/>
</dbReference>
<dbReference type="GO" id="GO:0003700">
    <property type="term" value="F:DNA-binding transcription factor activity"/>
    <property type="evidence" value="ECO:0007669"/>
    <property type="project" value="InterPro"/>
</dbReference>
<keyword evidence="2" id="KW-0805">Transcription regulation</keyword>
<reference evidence="6" key="2">
    <citation type="submission" date="2014-02" db="EMBL/GenBank/DDBJ databases">
        <title>Complete DNA sequence of /Kuraishia capsulata/ illustrates novel genomic features among budding yeasts (/Saccharomycotina/).</title>
        <authorList>
            <person name="Morales L."/>
            <person name="Noel B."/>
            <person name="Porcel B."/>
            <person name="Marcet-Houben M."/>
            <person name="Hullo M-F."/>
            <person name="Sacerdot C."/>
            <person name="Tekaia F."/>
            <person name="Leh-Louis V."/>
            <person name="Despons L."/>
            <person name="Khanna V."/>
            <person name="Aury J-M."/>
            <person name="Barbe V."/>
            <person name="Couloux A."/>
            <person name="Labadie K."/>
            <person name="Pelletier E."/>
            <person name="Souciet J-L."/>
            <person name="Boekhout T."/>
            <person name="Gabaldon T."/>
            <person name="Wincker P."/>
            <person name="Dujon B."/>
        </authorList>
    </citation>
    <scope>NUCLEOTIDE SEQUENCE</scope>
    <source>
        <strain evidence="6">CBS 1993</strain>
    </source>
</reference>
<comment type="similarity">
    <text evidence="5">Belongs to the STE12 transcription factor family.</text>
</comment>
<evidence type="ECO:0000256" key="5">
    <source>
        <dbReference type="ARBA" id="ARBA00024345"/>
    </source>
</evidence>
<dbReference type="STRING" id="1382522.W6MFX0"/>
<dbReference type="PANTHER" id="PTHR47427">
    <property type="entry name" value="PROTEIN STE12"/>
    <property type="match status" value="1"/>
</dbReference>
<evidence type="ECO:0000256" key="1">
    <source>
        <dbReference type="ARBA" id="ARBA00004123"/>
    </source>
</evidence>
<keyword evidence="4" id="KW-0539">Nucleus</keyword>
<organism evidence="6 7">
    <name type="scientific">Kuraishia capsulata CBS 1993</name>
    <dbReference type="NCBI Taxonomy" id="1382522"/>
    <lineage>
        <taxon>Eukaryota</taxon>
        <taxon>Fungi</taxon>
        <taxon>Dikarya</taxon>
        <taxon>Ascomycota</taxon>
        <taxon>Saccharomycotina</taxon>
        <taxon>Pichiomycetes</taxon>
        <taxon>Pichiales</taxon>
        <taxon>Pichiaceae</taxon>
        <taxon>Kuraishia</taxon>
    </lineage>
</organism>
<name>W6MFX0_9ASCO</name>
<dbReference type="GO" id="GO:1990527">
    <property type="term" value="C:Tec1p-Ste12p-Dig1p complex"/>
    <property type="evidence" value="ECO:0007669"/>
    <property type="project" value="TreeGrafter"/>
</dbReference>
<dbReference type="InterPro" id="IPR003120">
    <property type="entry name" value="Ste12"/>
</dbReference>
<gene>
    <name evidence="6" type="ORF">KUCA_T00000816001</name>
</gene>
<evidence type="ECO:0000313" key="6">
    <source>
        <dbReference type="EMBL" id="CDK24849.1"/>
    </source>
</evidence>
<keyword evidence="3" id="KW-0804">Transcription</keyword>
<dbReference type="Proteomes" id="UP000019384">
    <property type="component" value="Unassembled WGS sequence"/>
</dbReference>
<keyword evidence="7" id="KW-1185">Reference proteome</keyword>
<accession>W6MFX0</accession>